<dbReference type="EMBL" id="BAABDK010000025">
    <property type="protein sequence ID" value="GAA4043880.1"/>
    <property type="molecule type" value="Genomic_DNA"/>
</dbReference>
<proteinExistence type="predicted"/>
<dbReference type="InterPro" id="IPR016181">
    <property type="entry name" value="Acyl_CoA_acyltransferase"/>
</dbReference>
<evidence type="ECO:0000313" key="3">
    <source>
        <dbReference type="Proteomes" id="UP001501469"/>
    </source>
</evidence>
<keyword evidence="3" id="KW-1185">Reference proteome</keyword>
<feature type="domain" description="N-acetyltransferase" evidence="1">
    <location>
        <begin position="135"/>
        <end position="272"/>
    </location>
</feature>
<dbReference type="InterPro" id="IPR000182">
    <property type="entry name" value="GNAT_dom"/>
</dbReference>
<evidence type="ECO:0000313" key="2">
    <source>
        <dbReference type="EMBL" id="GAA4043880.1"/>
    </source>
</evidence>
<dbReference type="PROSITE" id="PS51186">
    <property type="entry name" value="GNAT"/>
    <property type="match status" value="1"/>
</dbReference>
<dbReference type="Gene3D" id="3.40.630.30">
    <property type="match status" value="1"/>
</dbReference>
<reference evidence="3" key="1">
    <citation type="journal article" date="2019" name="Int. J. Syst. Evol. Microbiol.">
        <title>The Global Catalogue of Microorganisms (GCM) 10K type strain sequencing project: providing services to taxonomists for standard genome sequencing and annotation.</title>
        <authorList>
            <consortium name="The Broad Institute Genomics Platform"/>
            <consortium name="The Broad Institute Genome Sequencing Center for Infectious Disease"/>
            <person name="Wu L."/>
            <person name="Ma J."/>
        </authorList>
    </citation>
    <scope>NUCLEOTIDE SEQUENCE [LARGE SCALE GENOMIC DNA]</scope>
    <source>
        <strain evidence="3">JCM 17225</strain>
    </source>
</reference>
<dbReference type="Proteomes" id="UP001501469">
    <property type="component" value="Unassembled WGS sequence"/>
</dbReference>
<comment type="caution">
    <text evidence="2">The sequence shown here is derived from an EMBL/GenBank/DDBJ whole genome shotgun (WGS) entry which is preliminary data.</text>
</comment>
<dbReference type="RefSeq" id="WP_345056573.1">
    <property type="nucleotide sequence ID" value="NZ_BAABDK010000025.1"/>
</dbReference>
<protein>
    <recommendedName>
        <fullName evidence="1">N-acetyltransferase domain-containing protein</fullName>
    </recommendedName>
</protein>
<organism evidence="2 3">
    <name type="scientific">Hymenobacter glaciei</name>
    <dbReference type="NCBI Taxonomy" id="877209"/>
    <lineage>
        <taxon>Bacteria</taxon>
        <taxon>Pseudomonadati</taxon>
        <taxon>Bacteroidota</taxon>
        <taxon>Cytophagia</taxon>
        <taxon>Cytophagales</taxon>
        <taxon>Hymenobacteraceae</taxon>
        <taxon>Hymenobacter</taxon>
    </lineage>
</organism>
<name>A0ABP7UI10_9BACT</name>
<accession>A0ABP7UI10</accession>
<gene>
    <name evidence="2" type="ORF">GCM10022409_32450</name>
</gene>
<dbReference type="Pfam" id="PF13480">
    <property type="entry name" value="Acetyltransf_6"/>
    <property type="match status" value="1"/>
</dbReference>
<dbReference type="SUPFAM" id="SSF55729">
    <property type="entry name" value="Acyl-CoA N-acyltransferases (Nat)"/>
    <property type="match status" value="1"/>
</dbReference>
<dbReference type="InterPro" id="IPR038740">
    <property type="entry name" value="BioF2-like_GNAT_dom"/>
</dbReference>
<evidence type="ECO:0000259" key="1">
    <source>
        <dbReference type="PROSITE" id="PS51186"/>
    </source>
</evidence>
<sequence length="272" mass="29371">MTVEFPLADLDLARRLERTEARSNAAFVEARARLFPDRGARWQEIAGAYALFDGADSPLTQTFGLGLFADATAAGLTEIEAFFSERHAPVLHEISPLAHDSLWPLLRERGYFPIEFTTVLYRALASATELPASPLSIRTIGTAEADAWARVAATGWLTEAPEFTEFLQDLGQTSAQSEGMTPFLAELDGLPVATASLYQNAGVALLAGASTVPAGRRQGAQTALLAARLHLAASQGCTLATMGARPGSQSQRNAERHGFRIAYTRVKWQLLR</sequence>